<evidence type="ECO:0000256" key="2">
    <source>
        <dbReference type="ARBA" id="ARBA00022801"/>
    </source>
</evidence>
<sequence>MSSLSTAEKEKTDGAIIERTKEKLAYENKWLKVYFDEVKFPNGNNGNYNRIVESGLDGTVVLPLSEDGKIGILRQYRYPIGQSVWEVPRGFGEYSLTSLENAKKELAEEMNLRTNSDNWVHLGSAFSNTGLCATRVQYFLARNVVKVDKSDHEYKYVKARDENEIIEKTKFVTYQELTSLITDGVSPDSFTIVALQLATIKLPKLFSK</sequence>
<dbReference type="EMBL" id="ASPP01010326">
    <property type="protein sequence ID" value="ETO22972.1"/>
    <property type="molecule type" value="Genomic_DNA"/>
</dbReference>
<keyword evidence="2" id="KW-0378">Hydrolase</keyword>
<dbReference type="SUPFAM" id="SSF55811">
    <property type="entry name" value="Nudix"/>
    <property type="match status" value="1"/>
</dbReference>
<proteinExistence type="predicted"/>
<gene>
    <name evidence="4" type="ORF">RFI_14213</name>
</gene>
<reference evidence="4 5" key="1">
    <citation type="journal article" date="2013" name="Curr. Biol.">
        <title>The Genome of the Foraminiferan Reticulomyxa filosa.</title>
        <authorList>
            <person name="Glockner G."/>
            <person name="Hulsmann N."/>
            <person name="Schleicher M."/>
            <person name="Noegel A.A."/>
            <person name="Eichinger L."/>
            <person name="Gallinger C."/>
            <person name="Pawlowski J."/>
            <person name="Sierra R."/>
            <person name="Euteneuer U."/>
            <person name="Pillet L."/>
            <person name="Moustafa A."/>
            <person name="Platzer M."/>
            <person name="Groth M."/>
            <person name="Szafranski K."/>
            <person name="Schliwa M."/>
        </authorList>
    </citation>
    <scope>NUCLEOTIDE SEQUENCE [LARGE SCALE GENOMIC DNA]</scope>
</reference>
<evidence type="ECO:0000259" key="3">
    <source>
        <dbReference type="Pfam" id="PF00293"/>
    </source>
</evidence>
<dbReference type="InterPro" id="IPR015797">
    <property type="entry name" value="NUDIX_hydrolase-like_dom_sf"/>
</dbReference>
<dbReference type="OrthoDB" id="10249920at2759"/>
<dbReference type="CDD" id="cd03424">
    <property type="entry name" value="NUDIX_ADPRase_Nudt5_UGPPase_Nudt14"/>
    <property type="match status" value="1"/>
</dbReference>
<dbReference type="GO" id="GO:0019693">
    <property type="term" value="P:ribose phosphate metabolic process"/>
    <property type="evidence" value="ECO:0007669"/>
    <property type="project" value="TreeGrafter"/>
</dbReference>
<dbReference type="Gene3D" id="3.90.79.10">
    <property type="entry name" value="Nucleoside Triphosphate Pyrophosphohydrolase"/>
    <property type="match status" value="1"/>
</dbReference>
<dbReference type="Pfam" id="PF00293">
    <property type="entry name" value="NUDIX"/>
    <property type="match status" value="1"/>
</dbReference>
<dbReference type="AlphaFoldDB" id="X6NCC9"/>
<accession>X6NCC9</accession>
<evidence type="ECO:0000313" key="4">
    <source>
        <dbReference type="EMBL" id="ETO22972.1"/>
    </source>
</evidence>
<dbReference type="GO" id="GO:0006753">
    <property type="term" value="P:nucleoside phosphate metabolic process"/>
    <property type="evidence" value="ECO:0007669"/>
    <property type="project" value="TreeGrafter"/>
</dbReference>
<evidence type="ECO:0000256" key="1">
    <source>
        <dbReference type="ARBA" id="ARBA00001946"/>
    </source>
</evidence>
<comment type="cofactor">
    <cofactor evidence="1">
        <name>Mg(2+)</name>
        <dbReference type="ChEBI" id="CHEBI:18420"/>
    </cofactor>
</comment>
<dbReference type="PANTHER" id="PTHR11839:SF18">
    <property type="entry name" value="NUDIX HYDROLASE DOMAIN-CONTAINING PROTEIN"/>
    <property type="match status" value="1"/>
</dbReference>
<dbReference type="PANTHER" id="PTHR11839">
    <property type="entry name" value="UDP/ADP-SUGAR PYROPHOSPHATASE"/>
    <property type="match status" value="1"/>
</dbReference>
<keyword evidence="5" id="KW-1185">Reference proteome</keyword>
<feature type="domain" description="Nudix hydrolase" evidence="3">
    <location>
        <begin position="59"/>
        <end position="180"/>
    </location>
</feature>
<evidence type="ECO:0000313" key="5">
    <source>
        <dbReference type="Proteomes" id="UP000023152"/>
    </source>
</evidence>
<protein>
    <submittedName>
        <fullName evidence="4">ADP-ribose pyrophosphatase</fullName>
    </submittedName>
</protein>
<organism evidence="4 5">
    <name type="scientific">Reticulomyxa filosa</name>
    <dbReference type="NCBI Taxonomy" id="46433"/>
    <lineage>
        <taxon>Eukaryota</taxon>
        <taxon>Sar</taxon>
        <taxon>Rhizaria</taxon>
        <taxon>Retaria</taxon>
        <taxon>Foraminifera</taxon>
        <taxon>Monothalamids</taxon>
        <taxon>Reticulomyxidae</taxon>
        <taxon>Reticulomyxa</taxon>
    </lineage>
</organism>
<comment type="caution">
    <text evidence="4">The sequence shown here is derived from an EMBL/GenBank/DDBJ whole genome shotgun (WGS) entry which is preliminary data.</text>
</comment>
<name>X6NCC9_RETFI</name>
<dbReference type="GO" id="GO:0005829">
    <property type="term" value="C:cytosol"/>
    <property type="evidence" value="ECO:0007669"/>
    <property type="project" value="TreeGrafter"/>
</dbReference>
<dbReference type="GO" id="GO:0016787">
    <property type="term" value="F:hydrolase activity"/>
    <property type="evidence" value="ECO:0007669"/>
    <property type="project" value="UniProtKB-KW"/>
</dbReference>
<dbReference type="InterPro" id="IPR000086">
    <property type="entry name" value="NUDIX_hydrolase_dom"/>
</dbReference>
<dbReference type="Proteomes" id="UP000023152">
    <property type="component" value="Unassembled WGS sequence"/>
</dbReference>